<organism evidence="9 10">
    <name type="scientific">Halothermothrix orenii (strain H 168 / OCM 544 / DSM 9562)</name>
    <dbReference type="NCBI Taxonomy" id="373903"/>
    <lineage>
        <taxon>Bacteria</taxon>
        <taxon>Bacillati</taxon>
        <taxon>Bacillota</taxon>
        <taxon>Clostridia</taxon>
        <taxon>Halanaerobiales</taxon>
        <taxon>Halothermotrichaceae</taxon>
        <taxon>Halothermothrix</taxon>
    </lineage>
</organism>
<evidence type="ECO:0000256" key="6">
    <source>
        <dbReference type="ARBA" id="ARBA00047942"/>
    </source>
</evidence>
<gene>
    <name evidence="9" type="ordered locus">Hore_04430</name>
</gene>
<dbReference type="Gene3D" id="3.40.50.150">
    <property type="entry name" value="Vaccinia Virus protein VP39"/>
    <property type="match status" value="1"/>
</dbReference>
<dbReference type="Proteomes" id="UP000000719">
    <property type="component" value="Chromosome"/>
</dbReference>
<evidence type="ECO:0000256" key="5">
    <source>
        <dbReference type="ARBA" id="ARBA00022691"/>
    </source>
</evidence>
<accession>B8D1X4</accession>
<evidence type="ECO:0000256" key="1">
    <source>
        <dbReference type="ARBA" id="ARBA00006594"/>
    </source>
</evidence>
<evidence type="ECO:0000256" key="4">
    <source>
        <dbReference type="ARBA" id="ARBA00022679"/>
    </source>
</evidence>
<dbReference type="RefSeq" id="WP_012635389.1">
    <property type="nucleotide sequence ID" value="NC_011899.1"/>
</dbReference>
<dbReference type="InterPro" id="IPR023095">
    <property type="entry name" value="Ade_MeTrfase_dom_2"/>
</dbReference>
<dbReference type="InterPro" id="IPR029063">
    <property type="entry name" value="SAM-dependent_MTases_sf"/>
</dbReference>
<dbReference type="PANTHER" id="PTHR30481">
    <property type="entry name" value="DNA ADENINE METHYLASE"/>
    <property type="match status" value="1"/>
</dbReference>
<evidence type="ECO:0000256" key="3">
    <source>
        <dbReference type="ARBA" id="ARBA00022603"/>
    </source>
</evidence>
<dbReference type="GO" id="GO:1904047">
    <property type="term" value="F:S-adenosyl-L-methionine binding"/>
    <property type="evidence" value="ECO:0007669"/>
    <property type="project" value="TreeGrafter"/>
</dbReference>
<dbReference type="AlphaFoldDB" id="B8D1X4"/>
<evidence type="ECO:0000256" key="2">
    <source>
        <dbReference type="ARBA" id="ARBA00011900"/>
    </source>
</evidence>
<dbReference type="InterPro" id="IPR012327">
    <property type="entry name" value="MeTrfase_D12"/>
</dbReference>
<dbReference type="GO" id="GO:0009007">
    <property type="term" value="F:site-specific DNA-methyltransferase (adenine-specific) activity"/>
    <property type="evidence" value="ECO:0007669"/>
    <property type="project" value="UniProtKB-UniRule"/>
</dbReference>
<name>B8D1X4_HALOH</name>
<dbReference type="InterPro" id="IPR012263">
    <property type="entry name" value="M_m6A_EcoRV"/>
</dbReference>
<keyword evidence="10" id="KW-1185">Reference proteome</keyword>
<dbReference type="NCBIfam" id="TIGR00571">
    <property type="entry name" value="dam"/>
    <property type="match status" value="1"/>
</dbReference>
<dbReference type="EMBL" id="CP001098">
    <property type="protein sequence ID" value="ACL69201.1"/>
    <property type="molecule type" value="Genomic_DNA"/>
</dbReference>
<sequence length="306" mass="35614">MNLPCEANTTRKTTKYAKPFVKWAGGKRQLIPDLFNSLPDNIERYFEPFVGAGALFFELANNNVISGRKSIIVDLNDDLINAYKVIKNSVESLINELKKHEKNNNEIYYYKVRGLWTRKARELGLSRKELWSVNELNNIQKAARFIYLNKTCYNGLYRLNNKGQFNVPYGNYKNPRICDEDNLRTVSQLLQNVTIIKNDFEIIKDKYRFTPADFVYFDPPYVPLSDTSNFTSYTKNGFTKEDQERLYELFNYIDMQGGKCMLSNSNSPLIKKLYSKFNIKEVKAIRAINCIGNKRGAIKELIITNY</sequence>
<dbReference type="STRING" id="373903.Hore_04430"/>
<comment type="catalytic activity">
    <reaction evidence="6 8">
        <text>a 2'-deoxyadenosine in DNA + S-adenosyl-L-methionine = an N(6)-methyl-2'-deoxyadenosine in DNA + S-adenosyl-L-homocysteine + H(+)</text>
        <dbReference type="Rhea" id="RHEA:15197"/>
        <dbReference type="Rhea" id="RHEA-COMP:12418"/>
        <dbReference type="Rhea" id="RHEA-COMP:12419"/>
        <dbReference type="ChEBI" id="CHEBI:15378"/>
        <dbReference type="ChEBI" id="CHEBI:57856"/>
        <dbReference type="ChEBI" id="CHEBI:59789"/>
        <dbReference type="ChEBI" id="CHEBI:90615"/>
        <dbReference type="ChEBI" id="CHEBI:90616"/>
        <dbReference type="EC" id="2.1.1.72"/>
    </reaction>
</comment>
<dbReference type="KEGG" id="hor:Hore_04430"/>
<keyword evidence="3 8" id="KW-0489">Methyltransferase</keyword>
<proteinExistence type="inferred from homology"/>
<dbReference type="GO" id="GO:0006298">
    <property type="term" value="P:mismatch repair"/>
    <property type="evidence" value="ECO:0007669"/>
    <property type="project" value="TreeGrafter"/>
</dbReference>
<evidence type="ECO:0000313" key="10">
    <source>
        <dbReference type="Proteomes" id="UP000000719"/>
    </source>
</evidence>
<dbReference type="REBASE" id="19950">
    <property type="entry name" value="M.HorHORF4430P"/>
</dbReference>
<evidence type="ECO:0000256" key="8">
    <source>
        <dbReference type="RuleBase" id="RU361257"/>
    </source>
</evidence>
<keyword evidence="4 8" id="KW-0808">Transferase</keyword>
<dbReference type="Pfam" id="PF02086">
    <property type="entry name" value="MethyltransfD12"/>
    <property type="match status" value="1"/>
</dbReference>
<dbReference type="Gene3D" id="1.10.1020.10">
    <property type="entry name" value="Adenine-specific Methyltransferase, Domain 2"/>
    <property type="match status" value="1"/>
</dbReference>
<dbReference type="PROSITE" id="PS00092">
    <property type="entry name" value="N6_MTASE"/>
    <property type="match status" value="1"/>
</dbReference>
<feature type="binding site" evidence="7">
    <location>
        <position position="23"/>
    </location>
    <ligand>
        <name>S-adenosyl-L-methionine</name>
        <dbReference type="ChEBI" id="CHEBI:59789"/>
    </ligand>
</feature>
<keyword evidence="5 8" id="KW-0949">S-adenosyl-L-methionine</keyword>
<dbReference type="SUPFAM" id="SSF53335">
    <property type="entry name" value="S-adenosyl-L-methionine-dependent methyltransferases"/>
    <property type="match status" value="1"/>
</dbReference>
<dbReference type="PIRSF" id="PIRSF000398">
    <property type="entry name" value="M_m6A_EcoRV"/>
    <property type="match status" value="1"/>
</dbReference>
<dbReference type="InterPro" id="IPR002052">
    <property type="entry name" value="DNA_methylase_N6_adenine_CS"/>
</dbReference>
<dbReference type="GO" id="GO:0032259">
    <property type="term" value="P:methylation"/>
    <property type="evidence" value="ECO:0007669"/>
    <property type="project" value="UniProtKB-KW"/>
</dbReference>
<evidence type="ECO:0000313" key="9">
    <source>
        <dbReference type="EMBL" id="ACL69201.1"/>
    </source>
</evidence>
<dbReference type="GO" id="GO:0043565">
    <property type="term" value="F:sequence-specific DNA binding"/>
    <property type="evidence" value="ECO:0007669"/>
    <property type="project" value="TreeGrafter"/>
</dbReference>
<comment type="similarity">
    <text evidence="1 8">Belongs to the N(4)/N(6)-methyltransferase family.</text>
</comment>
<feature type="binding site" evidence="7">
    <location>
        <position position="27"/>
    </location>
    <ligand>
        <name>S-adenosyl-L-methionine</name>
        <dbReference type="ChEBI" id="CHEBI:59789"/>
    </ligand>
</feature>
<feature type="binding site" evidence="7">
    <location>
        <position position="74"/>
    </location>
    <ligand>
        <name>S-adenosyl-L-methionine</name>
        <dbReference type="ChEBI" id="CHEBI:59789"/>
    </ligand>
</feature>
<dbReference type="GO" id="GO:0009307">
    <property type="term" value="P:DNA restriction-modification system"/>
    <property type="evidence" value="ECO:0007669"/>
    <property type="project" value="InterPro"/>
</dbReference>
<dbReference type="OrthoDB" id="9805629at2"/>
<protein>
    <recommendedName>
        <fullName evidence="2 8">Site-specific DNA-methyltransferase (adenine-specific)</fullName>
        <ecNumber evidence="2 8">2.1.1.72</ecNumber>
    </recommendedName>
</protein>
<dbReference type="PANTHER" id="PTHR30481:SF3">
    <property type="entry name" value="DNA ADENINE METHYLASE"/>
    <property type="match status" value="1"/>
</dbReference>
<dbReference type="PRINTS" id="PR00505">
    <property type="entry name" value="D12N6MTFRASE"/>
</dbReference>
<evidence type="ECO:0000256" key="7">
    <source>
        <dbReference type="PIRSR" id="PIRSR000398-1"/>
    </source>
</evidence>
<reference evidence="9 10" key="1">
    <citation type="journal article" date="2009" name="PLoS ONE">
        <title>Genome analysis of the anaerobic thermohalophilic bacterium Halothermothrix orenii.</title>
        <authorList>
            <person name="Mavromatis K."/>
            <person name="Ivanova N."/>
            <person name="Anderson I."/>
            <person name="Lykidis A."/>
            <person name="Hooper S.D."/>
            <person name="Sun H."/>
            <person name="Kunin V."/>
            <person name="Lapidus A."/>
            <person name="Hugenholtz P."/>
            <person name="Patel B."/>
            <person name="Kyrpides N.C."/>
        </authorList>
    </citation>
    <scope>NUCLEOTIDE SEQUENCE [LARGE SCALE GENOMIC DNA]</scope>
    <source>
        <strain evidence="10">H 168 / OCM 544 / DSM 9562</strain>
    </source>
</reference>
<dbReference type="HOGENOM" id="CLU_063430_0_0_9"/>
<dbReference type="EC" id="2.1.1.72" evidence="2 8"/>
<dbReference type="eggNOG" id="COG0338">
    <property type="taxonomic scope" value="Bacteria"/>
</dbReference>
<feature type="binding site" evidence="7">
    <location>
        <position position="218"/>
    </location>
    <ligand>
        <name>S-adenosyl-L-methionine</name>
        <dbReference type="ChEBI" id="CHEBI:59789"/>
    </ligand>
</feature>